<organism evidence="6 7">
    <name type="scientific">Rhizoclosmatium globosum</name>
    <dbReference type="NCBI Taxonomy" id="329046"/>
    <lineage>
        <taxon>Eukaryota</taxon>
        <taxon>Fungi</taxon>
        <taxon>Fungi incertae sedis</taxon>
        <taxon>Chytridiomycota</taxon>
        <taxon>Chytridiomycota incertae sedis</taxon>
        <taxon>Chytridiomycetes</taxon>
        <taxon>Chytridiales</taxon>
        <taxon>Chytriomycetaceae</taxon>
        <taxon>Rhizoclosmatium</taxon>
    </lineage>
</organism>
<protein>
    <submittedName>
        <fullName evidence="6">MFS general substrate transporter</fullName>
    </submittedName>
</protein>
<gene>
    <name evidence="6" type="ORF">BCR33DRAFT_769313</name>
</gene>
<feature type="transmembrane region" description="Helical" evidence="5">
    <location>
        <begin position="56"/>
        <end position="75"/>
    </location>
</feature>
<feature type="transmembrane region" description="Helical" evidence="5">
    <location>
        <begin position="320"/>
        <end position="341"/>
    </location>
</feature>
<dbReference type="OrthoDB" id="422206at2759"/>
<dbReference type="InterPro" id="IPR011701">
    <property type="entry name" value="MFS"/>
</dbReference>
<keyword evidence="7" id="KW-1185">Reference proteome</keyword>
<feature type="transmembrane region" description="Helical" evidence="5">
    <location>
        <begin position="82"/>
        <end position="101"/>
    </location>
</feature>
<dbReference type="PANTHER" id="PTHR10924:SF6">
    <property type="entry name" value="SOLUTE CARRIER FAMILY 49 MEMBER A3"/>
    <property type="match status" value="1"/>
</dbReference>
<name>A0A1Y2BTX1_9FUNG</name>
<dbReference type="SUPFAM" id="SSF103473">
    <property type="entry name" value="MFS general substrate transporter"/>
    <property type="match status" value="1"/>
</dbReference>
<evidence type="ECO:0000256" key="2">
    <source>
        <dbReference type="ARBA" id="ARBA00022692"/>
    </source>
</evidence>
<dbReference type="GO" id="GO:0016020">
    <property type="term" value="C:membrane"/>
    <property type="evidence" value="ECO:0007669"/>
    <property type="project" value="UniProtKB-SubCell"/>
</dbReference>
<dbReference type="Pfam" id="PF07690">
    <property type="entry name" value="MFS_1"/>
    <property type="match status" value="1"/>
</dbReference>
<comment type="caution">
    <text evidence="6">The sequence shown here is derived from an EMBL/GenBank/DDBJ whole genome shotgun (WGS) entry which is preliminary data.</text>
</comment>
<reference evidence="6 7" key="1">
    <citation type="submission" date="2016-07" db="EMBL/GenBank/DDBJ databases">
        <title>Pervasive Adenine N6-methylation of Active Genes in Fungi.</title>
        <authorList>
            <consortium name="DOE Joint Genome Institute"/>
            <person name="Mondo S.J."/>
            <person name="Dannebaum R.O."/>
            <person name="Kuo R.C."/>
            <person name="Labutti K."/>
            <person name="Haridas S."/>
            <person name="Kuo A."/>
            <person name="Salamov A."/>
            <person name="Ahrendt S.R."/>
            <person name="Lipzen A."/>
            <person name="Sullivan W."/>
            <person name="Andreopoulos W.B."/>
            <person name="Clum A."/>
            <person name="Lindquist E."/>
            <person name="Daum C."/>
            <person name="Ramamoorthy G.K."/>
            <person name="Gryganskyi A."/>
            <person name="Culley D."/>
            <person name="Magnuson J.K."/>
            <person name="James T.Y."/>
            <person name="O'Malley M.A."/>
            <person name="Stajich J.E."/>
            <person name="Spatafora J.W."/>
            <person name="Visel A."/>
            <person name="Grigoriev I.V."/>
        </authorList>
    </citation>
    <scope>NUCLEOTIDE SEQUENCE [LARGE SCALE GENOMIC DNA]</scope>
    <source>
        <strain evidence="6 7">JEL800</strain>
    </source>
</reference>
<sequence length="427" mass="46903">MEAATSNYQLYPQRFLVALAVFCGNFNNAIIWSTYASVTPSTSEHYGVDEWSINELVLYFDVCFFPLCGLALWVLDTKGVRPSILTGVWFTVGGAFLRWAAKFSSSPMQYVIAGTIMAALVNPFTLDSPTKAAAVWFGETERLTANTVMSLATFLGSALVLFVAPMIVQENPDNVDDLNWATFLVMLLLAIPSLFIQNEPPTPPTKDAHEIPIPFWEGVKKLACNSQYILLFWIAGLSMGCFEVYITLISDSIVPYGYTESDAGTLGLISILSGIAASLALARTLDHWKVHRAAIKILPFFTVLGSLGFYFCALHTDRRIFLYISASIIGLGCFPVLPIALEVGSECARPVAEGTSGGILETSIQFCAIFILLICDWLRDVDGKLGNALVWFAVVFSIVAFLTVFVEGDEGTLEERQRLLEEDEETP</sequence>
<dbReference type="GO" id="GO:0022857">
    <property type="term" value="F:transmembrane transporter activity"/>
    <property type="evidence" value="ECO:0007669"/>
    <property type="project" value="InterPro"/>
</dbReference>
<feature type="transmembrane region" description="Helical" evidence="5">
    <location>
        <begin position="385"/>
        <end position="406"/>
    </location>
</feature>
<comment type="subcellular location">
    <subcellularLocation>
        <location evidence="1">Membrane</location>
        <topology evidence="1">Multi-pass membrane protein</topology>
    </subcellularLocation>
</comment>
<feature type="transmembrane region" description="Helical" evidence="5">
    <location>
        <begin position="180"/>
        <end position="196"/>
    </location>
</feature>
<dbReference type="Proteomes" id="UP000193642">
    <property type="component" value="Unassembled WGS sequence"/>
</dbReference>
<dbReference type="EMBL" id="MCGO01000045">
    <property type="protein sequence ID" value="ORY38202.1"/>
    <property type="molecule type" value="Genomic_DNA"/>
</dbReference>
<evidence type="ECO:0000256" key="5">
    <source>
        <dbReference type="SAM" id="Phobius"/>
    </source>
</evidence>
<evidence type="ECO:0000313" key="6">
    <source>
        <dbReference type="EMBL" id="ORY38202.1"/>
    </source>
</evidence>
<feature type="transmembrane region" description="Helical" evidence="5">
    <location>
        <begin position="266"/>
        <end position="285"/>
    </location>
</feature>
<feature type="transmembrane region" description="Helical" evidence="5">
    <location>
        <begin position="147"/>
        <end position="168"/>
    </location>
</feature>
<dbReference type="InterPro" id="IPR036259">
    <property type="entry name" value="MFS_trans_sf"/>
</dbReference>
<evidence type="ECO:0000256" key="1">
    <source>
        <dbReference type="ARBA" id="ARBA00004141"/>
    </source>
</evidence>
<evidence type="ECO:0000313" key="7">
    <source>
        <dbReference type="Proteomes" id="UP000193642"/>
    </source>
</evidence>
<feature type="transmembrane region" description="Helical" evidence="5">
    <location>
        <begin position="15"/>
        <end position="36"/>
    </location>
</feature>
<accession>A0A1Y2BTX1</accession>
<dbReference type="InterPro" id="IPR049680">
    <property type="entry name" value="FLVCR1-2_SLC49-like"/>
</dbReference>
<evidence type="ECO:0000256" key="3">
    <source>
        <dbReference type="ARBA" id="ARBA00022989"/>
    </source>
</evidence>
<feature type="transmembrane region" description="Helical" evidence="5">
    <location>
        <begin position="362"/>
        <end position="379"/>
    </location>
</feature>
<dbReference type="Gene3D" id="1.20.1250.20">
    <property type="entry name" value="MFS general substrate transporter like domains"/>
    <property type="match status" value="1"/>
</dbReference>
<keyword evidence="2 5" id="KW-0812">Transmembrane</keyword>
<keyword evidence="3 5" id="KW-1133">Transmembrane helix</keyword>
<dbReference type="AlphaFoldDB" id="A0A1Y2BTX1"/>
<feature type="transmembrane region" description="Helical" evidence="5">
    <location>
        <begin position="297"/>
        <end position="314"/>
    </location>
</feature>
<dbReference type="PANTHER" id="PTHR10924">
    <property type="entry name" value="MAJOR FACILITATOR SUPERFAMILY PROTEIN-RELATED"/>
    <property type="match status" value="1"/>
</dbReference>
<evidence type="ECO:0000256" key="4">
    <source>
        <dbReference type="ARBA" id="ARBA00023136"/>
    </source>
</evidence>
<proteinExistence type="predicted"/>
<keyword evidence="4 5" id="KW-0472">Membrane</keyword>
<feature type="transmembrane region" description="Helical" evidence="5">
    <location>
        <begin position="228"/>
        <end position="246"/>
    </location>
</feature>